<organism evidence="1">
    <name type="scientific">Nitrosopumilus spindle-shaped virus 1</name>
    <dbReference type="NCBI Taxonomy" id="2848002"/>
    <lineage>
        <taxon>Viruses</taxon>
        <taxon>Viruses incertae sedis</taxon>
        <taxon>Thaspiviridae</taxon>
        <taxon>Nitmarvirus</taxon>
        <taxon>Nitmarvirus maris</taxon>
        <taxon>Nitmarvirus NSV1</taxon>
    </lineage>
</organism>
<dbReference type="KEGG" id="vg:80402656"/>
<dbReference type="EMBL" id="MK570055">
    <property type="protein sequence ID" value="QDI74036.1"/>
    <property type="molecule type" value="Genomic_DNA"/>
</dbReference>
<accession>A0A514K334</accession>
<sequence>MVRKNVLALISECMEKDDEDPEKQTEFLYDIWLEAKKNKKTLKILNDVLICVCGYSLDSLFEKPDDYF</sequence>
<proteinExistence type="predicted"/>
<evidence type="ECO:0000313" key="1">
    <source>
        <dbReference type="EMBL" id="QDI74036.1"/>
    </source>
</evidence>
<protein>
    <submittedName>
        <fullName evidence="1">Uncharacterized protein</fullName>
    </submittedName>
</protein>
<reference evidence="1" key="1">
    <citation type="submission" date="2019-02" db="EMBL/GenBank/DDBJ databases">
        <title>Spindle-shaped viruses infect a marine ammonia-oxidizing thaumarchaeon.</title>
        <authorList>
            <person name="Kim J.-G."/>
            <person name="Kim S.-J."/>
            <person name="Rhee S.-K."/>
        </authorList>
    </citation>
    <scope>NUCLEOTIDE SEQUENCE [LARGE SCALE GENOMIC DNA]</scope>
    <source>
        <strain evidence="1">NSV2</strain>
    </source>
</reference>
<name>A0A514K334_9VIRU</name>